<dbReference type="EMBL" id="CH916375">
    <property type="protein sequence ID" value="EDV98082.1"/>
    <property type="molecule type" value="Genomic_DNA"/>
</dbReference>
<evidence type="ECO:0000256" key="1">
    <source>
        <dbReference type="SAM" id="MobiDB-lite"/>
    </source>
</evidence>
<proteinExistence type="predicted"/>
<dbReference type="AlphaFoldDB" id="B4JVU4"/>
<evidence type="ECO:0000313" key="2">
    <source>
        <dbReference type="EMBL" id="EDV98082.1"/>
    </source>
</evidence>
<feature type="compositionally biased region" description="Low complexity" evidence="1">
    <location>
        <begin position="23"/>
        <end position="36"/>
    </location>
</feature>
<keyword evidence="3" id="KW-1185">Reference proteome</keyword>
<feature type="compositionally biased region" description="Polar residues" evidence="1">
    <location>
        <begin position="44"/>
        <end position="62"/>
    </location>
</feature>
<accession>B4JVU4</accession>
<sequence>MWVLDTAAHKCSRSMGQVRKQDQVQGQRQGQRQRQGQGQGQGQESSLRANQQAAELQTASCK</sequence>
<reference evidence="2 3" key="1">
    <citation type="journal article" date="2007" name="Nature">
        <title>Evolution of genes and genomes on the Drosophila phylogeny.</title>
        <authorList>
            <consortium name="Drosophila 12 Genomes Consortium"/>
            <person name="Clark A.G."/>
            <person name="Eisen M.B."/>
            <person name="Smith D.R."/>
            <person name="Bergman C.M."/>
            <person name="Oliver B."/>
            <person name="Markow T.A."/>
            <person name="Kaufman T.C."/>
            <person name="Kellis M."/>
            <person name="Gelbart W."/>
            <person name="Iyer V.N."/>
            <person name="Pollard D.A."/>
            <person name="Sackton T.B."/>
            <person name="Larracuente A.M."/>
            <person name="Singh N.D."/>
            <person name="Abad J.P."/>
            <person name="Abt D.N."/>
            <person name="Adryan B."/>
            <person name="Aguade M."/>
            <person name="Akashi H."/>
            <person name="Anderson W.W."/>
            <person name="Aquadro C.F."/>
            <person name="Ardell D.H."/>
            <person name="Arguello R."/>
            <person name="Artieri C.G."/>
            <person name="Barbash D.A."/>
            <person name="Barker D."/>
            <person name="Barsanti P."/>
            <person name="Batterham P."/>
            <person name="Batzoglou S."/>
            <person name="Begun D."/>
            <person name="Bhutkar A."/>
            <person name="Blanco E."/>
            <person name="Bosak S.A."/>
            <person name="Bradley R.K."/>
            <person name="Brand A.D."/>
            <person name="Brent M.R."/>
            <person name="Brooks A.N."/>
            <person name="Brown R.H."/>
            <person name="Butlin R.K."/>
            <person name="Caggese C."/>
            <person name="Calvi B.R."/>
            <person name="Bernardo de Carvalho A."/>
            <person name="Caspi A."/>
            <person name="Castrezana S."/>
            <person name="Celniker S.E."/>
            <person name="Chang J.L."/>
            <person name="Chapple C."/>
            <person name="Chatterji S."/>
            <person name="Chinwalla A."/>
            <person name="Civetta A."/>
            <person name="Clifton S.W."/>
            <person name="Comeron J.M."/>
            <person name="Costello J.C."/>
            <person name="Coyne J.A."/>
            <person name="Daub J."/>
            <person name="David R.G."/>
            <person name="Delcher A.L."/>
            <person name="Delehaunty K."/>
            <person name="Do C.B."/>
            <person name="Ebling H."/>
            <person name="Edwards K."/>
            <person name="Eickbush T."/>
            <person name="Evans J.D."/>
            <person name="Filipski A."/>
            <person name="Findeiss S."/>
            <person name="Freyhult E."/>
            <person name="Fulton L."/>
            <person name="Fulton R."/>
            <person name="Garcia A.C."/>
            <person name="Gardiner A."/>
            <person name="Garfield D.A."/>
            <person name="Garvin B.E."/>
            <person name="Gibson G."/>
            <person name="Gilbert D."/>
            <person name="Gnerre S."/>
            <person name="Godfrey J."/>
            <person name="Good R."/>
            <person name="Gotea V."/>
            <person name="Gravely B."/>
            <person name="Greenberg A.J."/>
            <person name="Griffiths-Jones S."/>
            <person name="Gross S."/>
            <person name="Guigo R."/>
            <person name="Gustafson E.A."/>
            <person name="Haerty W."/>
            <person name="Hahn M.W."/>
            <person name="Halligan D.L."/>
            <person name="Halpern A.L."/>
            <person name="Halter G.M."/>
            <person name="Han M.V."/>
            <person name="Heger A."/>
            <person name="Hillier L."/>
            <person name="Hinrichs A.S."/>
            <person name="Holmes I."/>
            <person name="Hoskins R.A."/>
            <person name="Hubisz M.J."/>
            <person name="Hultmark D."/>
            <person name="Huntley M.A."/>
            <person name="Jaffe D.B."/>
            <person name="Jagadeeshan S."/>
            <person name="Jeck W.R."/>
            <person name="Johnson J."/>
            <person name="Jones C.D."/>
            <person name="Jordan W.C."/>
            <person name="Karpen G.H."/>
            <person name="Kataoka E."/>
            <person name="Keightley P.D."/>
            <person name="Kheradpour P."/>
            <person name="Kirkness E.F."/>
            <person name="Koerich L.B."/>
            <person name="Kristiansen K."/>
            <person name="Kudrna D."/>
            <person name="Kulathinal R.J."/>
            <person name="Kumar S."/>
            <person name="Kwok R."/>
            <person name="Lander E."/>
            <person name="Langley C.H."/>
            <person name="Lapoint R."/>
            <person name="Lazzaro B.P."/>
            <person name="Lee S.J."/>
            <person name="Levesque L."/>
            <person name="Li R."/>
            <person name="Lin C.F."/>
            <person name="Lin M.F."/>
            <person name="Lindblad-Toh K."/>
            <person name="Llopart A."/>
            <person name="Long M."/>
            <person name="Low L."/>
            <person name="Lozovsky E."/>
            <person name="Lu J."/>
            <person name="Luo M."/>
            <person name="Machado C.A."/>
            <person name="Makalowski W."/>
            <person name="Marzo M."/>
            <person name="Matsuda M."/>
            <person name="Matzkin L."/>
            <person name="McAllister B."/>
            <person name="McBride C.S."/>
            <person name="McKernan B."/>
            <person name="McKernan K."/>
            <person name="Mendez-Lago M."/>
            <person name="Minx P."/>
            <person name="Mollenhauer M.U."/>
            <person name="Montooth K."/>
            <person name="Mount S.M."/>
            <person name="Mu X."/>
            <person name="Myers E."/>
            <person name="Negre B."/>
            <person name="Newfeld S."/>
            <person name="Nielsen R."/>
            <person name="Noor M.A."/>
            <person name="O'Grady P."/>
            <person name="Pachter L."/>
            <person name="Papaceit M."/>
            <person name="Parisi M.J."/>
            <person name="Parisi M."/>
            <person name="Parts L."/>
            <person name="Pedersen J.S."/>
            <person name="Pesole G."/>
            <person name="Phillippy A.M."/>
            <person name="Ponting C.P."/>
            <person name="Pop M."/>
            <person name="Porcelli D."/>
            <person name="Powell J.R."/>
            <person name="Prohaska S."/>
            <person name="Pruitt K."/>
            <person name="Puig M."/>
            <person name="Quesneville H."/>
            <person name="Ram K.R."/>
            <person name="Rand D."/>
            <person name="Rasmussen M.D."/>
            <person name="Reed L.K."/>
            <person name="Reenan R."/>
            <person name="Reily A."/>
            <person name="Remington K.A."/>
            <person name="Rieger T.T."/>
            <person name="Ritchie M.G."/>
            <person name="Robin C."/>
            <person name="Rogers Y.H."/>
            <person name="Rohde C."/>
            <person name="Rozas J."/>
            <person name="Rubenfield M.J."/>
            <person name="Ruiz A."/>
            <person name="Russo S."/>
            <person name="Salzberg S.L."/>
            <person name="Sanchez-Gracia A."/>
            <person name="Saranga D.J."/>
            <person name="Sato H."/>
            <person name="Schaeffer S.W."/>
            <person name="Schatz M.C."/>
            <person name="Schlenke T."/>
            <person name="Schwartz R."/>
            <person name="Segarra C."/>
            <person name="Singh R.S."/>
            <person name="Sirot L."/>
            <person name="Sirota M."/>
            <person name="Sisneros N.B."/>
            <person name="Smith C.D."/>
            <person name="Smith T.F."/>
            <person name="Spieth J."/>
            <person name="Stage D.E."/>
            <person name="Stark A."/>
            <person name="Stephan W."/>
            <person name="Strausberg R.L."/>
            <person name="Strempel S."/>
            <person name="Sturgill D."/>
            <person name="Sutton G."/>
            <person name="Sutton G.G."/>
            <person name="Tao W."/>
            <person name="Teichmann S."/>
            <person name="Tobari Y.N."/>
            <person name="Tomimura Y."/>
            <person name="Tsolas J.M."/>
            <person name="Valente V.L."/>
            <person name="Venter E."/>
            <person name="Venter J.C."/>
            <person name="Vicario S."/>
            <person name="Vieira F.G."/>
            <person name="Vilella A.J."/>
            <person name="Villasante A."/>
            <person name="Walenz B."/>
            <person name="Wang J."/>
            <person name="Wasserman M."/>
            <person name="Watts T."/>
            <person name="Wilson D."/>
            <person name="Wilson R.K."/>
            <person name="Wing R.A."/>
            <person name="Wolfner M.F."/>
            <person name="Wong A."/>
            <person name="Wong G.K."/>
            <person name="Wu C.I."/>
            <person name="Wu G."/>
            <person name="Yamamoto D."/>
            <person name="Yang H.P."/>
            <person name="Yang S.P."/>
            <person name="Yorke J.A."/>
            <person name="Yoshida K."/>
            <person name="Zdobnov E."/>
            <person name="Zhang P."/>
            <person name="Zhang Y."/>
            <person name="Zimin A.V."/>
            <person name="Baldwin J."/>
            <person name="Abdouelleil A."/>
            <person name="Abdulkadir J."/>
            <person name="Abebe A."/>
            <person name="Abera B."/>
            <person name="Abreu J."/>
            <person name="Acer S.C."/>
            <person name="Aftuck L."/>
            <person name="Alexander A."/>
            <person name="An P."/>
            <person name="Anderson E."/>
            <person name="Anderson S."/>
            <person name="Arachi H."/>
            <person name="Azer M."/>
            <person name="Bachantsang P."/>
            <person name="Barry A."/>
            <person name="Bayul T."/>
            <person name="Berlin A."/>
            <person name="Bessette D."/>
            <person name="Bloom T."/>
            <person name="Blye J."/>
            <person name="Boguslavskiy L."/>
            <person name="Bonnet C."/>
            <person name="Boukhgalter B."/>
            <person name="Bourzgui I."/>
            <person name="Brown A."/>
            <person name="Cahill P."/>
            <person name="Channer S."/>
            <person name="Cheshatsang Y."/>
            <person name="Chuda L."/>
            <person name="Citroen M."/>
            <person name="Collymore A."/>
            <person name="Cooke P."/>
            <person name="Costello M."/>
            <person name="D'Aco K."/>
            <person name="Daza R."/>
            <person name="De Haan G."/>
            <person name="DeGray S."/>
            <person name="DeMaso C."/>
            <person name="Dhargay N."/>
            <person name="Dooley K."/>
            <person name="Dooley E."/>
            <person name="Doricent M."/>
            <person name="Dorje P."/>
            <person name="Dorjee K."/>
            <person name="Dupes A."/>
            <person name="Elong R."/>
            <person name="Falk J."/>
            <person name="Farina A."/>
            <person name="Faro S."/>
            <person name="Ferguson D."/>
            <person name="Fisher S."/>
            <person name="Foley C.D."/>
            <person name="Franke A."/>
            <person name="Friedrich D."/>
            <person name="Gadbois L."/>
            <person name="Gearin G."/>
            <person name="Gearin C.R."/>
            <person name="Giannoukos G."/>
            <person name="Goode T."/>
            <person name="Graham J."/>
            <person name="Grandbois E."/>
            <person name="Grewal S."/>
            <person name="Gyaltsen K."/>
            <person name="Hafez N."/>
            <person name="Hagos B."/>
            <person name="Hall J."/>
            <person name="Henson C."/>
            <person name="Hollinger A."/>
            <person name="Honan T."/>
            <person name="Huard M.D."/>
            <person name="Hughes L."/>
            <person name="Hurhula B."/>
            <person name="Husby M.E."/>
            <person name="Kamat A."/>
            <person name="Kanga B."/>
            <person name="Kashin S."/>
            <person name="Khazanovich D."/>
            <person name="Kisner P."/>
            <person name="Lance K."/>
            <person name="Lara M."/>
            <person name="Lee W."/>
            <person name="Lennon N."/>
            <person name="Letendre F."/>
            <person name="LeVine R."/>
            <person name="Lipovsky A."/>
            <person name="Liu X."/>
            <person name="Liu J."/>
            <person name="Liu S."/>
            <person name="Lokyitsang T."/>
            <person name="Lokyitsang Y."/>
            <person name="Lubonja R."/>
            <person name="Lui A."/>
            <person name="MacDonald P."/>
            <person name="Magnisalis V."/>
            <person name="Maru K."/>
            <person name="Matthews C."/>
            <person name="McCusker W."/>
            <person name="McDonough S."/>
            <person name="Mehta T."/>
            <person name="Meldrim J."/>
            <person name="Meneus L."/>
            <person name="Mihai O."/>
            <person name="Mihalev A."/>
            <person name="Mihova T."/>
            <person name="Mittelman R."/>
            <person name="Mlenga V."/>
            <person name="Montmayeur A."/>
            <person name="Mulrain L."/>
            <person name="Navidi A."/>
            <person name="Naylor J."/>
            <person name="Negash T."/>
            <person name="Nguyen T."/>
            <person name="Nguyen N."/>
            <person name="Nicol R."/>
            <person name="Norbu C."/>
            <person name="Norbu N."/>
            <person name="Novod N."/>
            <person name="O'Neill B."/>
            <person name="Osman S."/>
            <person name="Markiewicz E."/>
            <person name="Oyono O.L."/>
            <person name="Patti C."/>
            <person name="Phunkhang P."/>
            <person name="Pierre F."/>
            <person name="Priest M."/>
            <person name="Raghuraman S."/>
            <person name="Rege F."/>
            <person name="Reyes R."/>
            <person name="Rise C."/>
            <person name="Rogov P."/>
            <person name="Ross K."/>
            <person name="Ryan E."/>
            <person name="Settipalli S."/>
            <person name="Shea T."/>
            <person name="Sherpa N."/>
            <person name="Shi L."/>
            <person name="Shih D."/>
            <person name="Sparrow T."/>
            <person name="Spaulding J."/>
            <person name="Stalker J."/>
            <person name="Stange-Thomann N."/>
            <person name="Stavropoulos S."/>
            <person name="Stone C."/>
            <person name="Strader C."/>
            <person name="Tesfaye S."/>
            <person name="Thomson T."/>
            <person name="Thoulutsang Y."/>
            <person name="Thoulutsang D."/>
            <person name="Topham K."/>
            <person name="Topping I."/>
            <person name="Tsamla T."/>
            <person name="Vassiliev H."/>
            <person name="Vo A."/>
            <person name="Wangchuk T."/>
            <person name="Wangdi T."/>
            <person name="Weiand M."/>
            <person name="Wilkinson J."/>
            <person name="Wilson A."/>
            <person name="Yadav S."/>
            <person name="Young G."/>
            <person name="Yu Q."/>
            <person name="Zembek L."/>
            <person name="Zhong D."/>
            <person name="Zimmer A."/>
            <person name="Zwirko Z."/>
            <person name="Jaffe D.B."/>
            <person name="Alvarez P."/>
            <person name="Brockman W."/>
            <person name="Butler J."/>
            <person name="Chin C."/>
            <person name="Gnerre S."/>
            <person name="Grabherr M."/>
            <person name="Kleber M."/>
            <person name="Mauceli E."/>
            <person name="MacCallum I."/>
        </authorList>
    </citation>
    <scope>NUCLEOTIDE SEQUENCE [LARGE SCALE GENOMIC DNA]</scope>
    <source>
        <strain evidence="3">Tucson 15287-2541.00</strain>
    </source>
</reference>
<dbReference type="InParanoid" id="B4JVU4"/>
<name>B4JVU4_DROGR</name>
<gene>
    <name evidence="2" type="primary">Dgri\GH22873</name>
    <name evidence="2" type="ORF">Dgri_GH22873</name>
</gene>
<dbReference type="Proteomes" id="UP000001070">
    <property type="component" value="Unassembled WGS sequence"/>
</dbReference>
<protein>
    <submittedName>
        <fullName evidence="2">GH22873</fullName>
    </submittedName>
</protein>
<dbReference type="HOGENOM" id="CLU_2906404_0_0_1"/>
<evidence type="ECO:0000313" key="3">
    <source>
        <dbReference type="Proteomes" id="UP000001070"/>
    </source>
</evidence>
<feature type="region of interest" description="Disordered" evidence="1">
    <location>
        <begin position="1"/>
        <end position="62"/>
    </location>
</feature>
<organism evidence="3">
    <name type="scientific">Drosophila grimshawi</name>
    <name type="common">Hawaiian fruit fly</name>
    <name type="synonym">Idiomyia grimshawi</name>
    <dbReference type="NCBI Taxonomy" id="7222"/>
    <lineage>
        <taxon>Eukaryota</taxon>
        <taxon>Metazoa</taxon>
        <taxon>Ecdysozoa</taxon>
        <taxon>Arthropoda</taxon>
        <taxon>Hexapoda</taxon>
        <taxon>Insecta</taxon>
        <taxon>Pterygota</taxon>
        <taxon>Neoptera</taxon>
        <taxon>Endopterygota</taxon>
        <taxon>Diptera</taxon>
        <taxon>Brachycera</taxon>
        <taxon>Muscomorpha</taxon>
        <taxon>Ephydroidea</taxon>
        <taxon>Drosophilidae</taxon>
        <taxon>Drosophila</taxon>
        <taxon>Hawaiian Drosophila</taxon>
    </lineage>
</organism>